<evidence type="ECO:0000313" key="1">
    <source>
        <dbReference type="EMBL" id="KAJ6823530.1"/>
    </source>
</evidence>
<gene>
    <name evidence="1" type="ORF">M6B38_383465</name>
</gene>
<comment type="caution">
    <text evidence="1">The sequence shown here is derived from an EMBL/GenBank/DDBJ whole genome shotgun (WGS) entry which is preliminary data.</text>
</comment>
<sequence>MVSDSLWEFGFSDVVFFRNLRKGSIDSFGFSKYFENWFLVCFGFPDFSGSVL</sequence>
<dbReference type="AlphaFoldDB" id="A0AAX6G4G3"/>
<name>A0AAX6G4G3_IRIPA</name>
<proteinExistence type="predicted"/>
<protein>
    <submittedName>
        <fullName evidence="1">Spidroin-1-like</fullName>
    </submittedName>
</protein>
<dbReference type="EMBL" id="JANAVB010022782">
    <property type="protein sequence ID" value="KAJ6823530.1"/>
    <property type="molecule type" value="Genomic_DNA"/>
</dbReference>
<evidence type="ECO:0000313" key="2">
    <source>
        <dbReference type="Proteomes" id="UP001140949"/>
    </source>
</evidence>
<organism evidence="1 2">
    <name type="scientific">Iris pallida</name>
    <name type="common">Sweet iris</name>
    <dbReference type="NCBI Taxonomy" id="29817"/>
    <lineage>
        <taxon>Eukaryota</taxon>
        <taxon>Viridiplantae</taxon>
        <taxon>Streptophyta</taxon>
        <taxon>Embryophyta</taxon>
        <taxon>Tracheophyta</taxon>
        <taxon>Spermatophyta</taxon>
        <taxon>Magnoliopsida</taxon>
        <taxon>Liliopsida</taxon>
        <taxon>Asparagales</taxon>
        <taxon>Iridaceae</taxon>
        <taxon>Iridoideae</taxon>
        <taxon>Irideae</taxon>
        <taxon>Iris</taxon>
    </lineage>
</organism>
<keyword evidence="2" id="KW-1185">Reference proteome</keyword>
<reference evidence="1" key="1">
    <citation type="journal article" date="2023" name="GigaByte">
        <title>Genome assembly of the bearded iris, Iris pallida Lam.</title>
        <authorList>
            <person name="Bruccoleri R.E."/>
            <person name="Oakeley E.J."/>
            <person name="Faust A.M.E."/>
            <person name="Altorfer M."/>
            <person name="Dessus-Babus S."/>
            <person name="Burckhardt D."/>
            <person name="Oertli M."/>
            <person name="Naumann U."/>
            <person name="Petersen F."/>
            <person name="Wong J."/>
        </authorList>
    </citation>
    <scope>NUCLEOTIDE SEQUENCE</scope>
    <source>
        <strain evidence="1">GSM-AAB239-AS_SAM_17_03QT</strain>
    </source>
</reference>
<dbReference type="Proteomes" id="UP001140949">
    <property type="component" value="Unassembled WGS sequence"/>
</dbReference>
<reference evidence="1" key="2">
    <citation type="submission" date="2023-04" db="EMBL/GenBank/DDBJ databases">
        <authorList>
            <person name="Bruccoleri R.E."/>
            <person name="Oakeley E.J."/>
            <person name="Faust A.-M."/>
            <person name="Dessus-Babus S."/>
            <person name="Altorfer M."/>
            <person name="Burckhardt D."/>
            <person name="Oertli M."/>
            <person name="Naumann U."/>
            <person name="Petersen F."/>
            <person name="Wong J."/>
        </authorList>
    </citation>
    <scope>NUCLEOTIDE SEQUENCE</scope>
    <source>
        <strain evidence="1">GSM-AAB239-AS_SAM_17_03QT</strain>
        <tissue evidence="1">Leaf</tissue>
    </source>
</reference>
<accession>A0AAX6G4G3</accession>